<dbReference type="AlphaFoldDB" id="A0AAE1QAU3"/>
<reference evidence="1" key="1">
    <citation type="submission" date="2023-11" db="EMBL/GenBank/DDBJ databases">
        <title>Genome assemblies of two species of porcelain crab, Petrolisthes cinctipes and Petrolisthes manimaculis (Anomura: Porcellanidae).</title>
        <authorList>
            <person name="Angst P."/>
        </authorList>
    </citation>
    <scope>NUCLEOTIDE SEQUENCE</scope>
    <source>
        <strain evidence="1">PB745_02</strain>
        <tissue evidence="1">Gill</tissue>
    </source>
</reference>
<sequence length="113" mass="12683">MPETYIKKQKLYTEAEIQVAIEEVNAGASVRSTAKKYHMSTSMLRQRSLHNIGVIELKSRGHKTLFPMHVENKLASYVMRLSSALISGFSSGSHGETKEGCQCWGYHQIQPAQ</sequence>
<evidence type="ECO:0000313" key="1">
    <source>
        <dbReference type="EMBL" id="KAK4321747.1"/>
    </source>
</evidence>
<dbReference type="Proteomes" id="UP001292094">
    <property type="component" value="Unassembled WGS sequence"/>
</dbReference>
<evidence type="ECO:0000313" key="2">
    <source>
        <dbReference type="Proteomes" id="UP001292094"/>
    </source>
</evidence>
<proteinExistence type="predicted"/>
<name>A0AAE1QAU3_9EUCA</name>
<keyword evidence="2" id="KW-1185">Reference proteome</keyword>
<dbReference type="EMBL" id="JAWZYT010000561">
    <property type="protein sequence ID" value="KAK4321747.1"/>
    <property type="molecule type" value="Genomic_DNA"/>
</dbReference>
<organism evidence="1 2">
    <name type="scientific">Petrolisthes manimaculis</name>
    <dbReference type="NCBI Taxonomy" id="1843537"/>
    <lineage>
        <taxon>Eukaryota</taxon>
        <taxon>Metazoa</taxon>
        <taxon>Ecdysozoa</taxon>
        <taxon>Arthropoda</taxon>
        <taxon>Crustacea</taxon>
        <taxon>Multicrustacea</taxon>
        <taxon>Malacostraca</taxon>
        <taxon>Eumalacostraca</taxon>
        <taxon>Eucarida</taxon>
        <taxon>Decapoda</taxon>
        <taxon>Pleocyemata</taxon>
        <taxon>Anomura</taxon>
        <taxon>Galatheoidea</taxon>
        <taxon>Porcellanidae</taxon>
        <taxon>Petrolisthes</taxon>
    </lineage>
</organism>
<accession>A0AAE1QAU3</accession>
<comment type="caution">
    <text evidence="1">The sequence shown here is derived from an EMBL/GenBank/DDBJ whole genome shotgun (WGS) entry which is preliminary data.</text>
</comment>
<gene>
    <name evidence="1" type="ORF">Pmani_007485</name>
</gene>
<protein>
    <submittedName>
        <fullName evidence="1">Uncharacterized protein</fullName>
    </submittedName>
</protein>